<reference evidence="2" key="1">
    <citation type="submission" date="2014-12" db="EMBL/GenBank/DDBJ databases">
        <title>Parallel Evolution in Life History Adaptation Evident in the Tissue-Specific Poeciliopsis prolifica transcriptome.</title>
        <authorList>
            <person name="Jue N.K."/>
            <person name="Foley R.J."/>
            <person name="Obergfell C."/>
            <person name="Reznick D.N."/>
            <person name="O'Neill R.J."/>
            <person name="O'Neill M.J."/>
        </authorList>
    </citation>
    <scope>NUCLEOTIDE SEQUENCE</scope>
</reference>
<feature type="region of interest" description="Disordered" evidence="1">
    <location>
        <begin position="170"/>
        <end position="218"/>
    </location>
</feature>
<protein>
    <submittedName>
        <fullName evidence="2">PPUP7558</fullName>
    </submittedName>
</protein>
<feature type="region of interest" description="Disordered" evidence="1">
    <location>
        <begin position="1"/>
        <end position="43"/>
    </location>
</feature>
<dbReference type="EMBL" id="GBYX01474931">
    <property type="protein sequence ID" value="JAO06740.1"/>
    <property type="molecule type" value="Transcribed_RNA"/>
</dbReference>
<organism evidence="2">
    <name type="scientific">Poeciliopsis prolifica</name>
    <name type="common">blackstripe livebearer</name>
    <dbReference type="NCBI Taxonomy" id="188132"/>
    <lineage>
        <taxon>Eukaryota</taxon>
        <taxon>Metazoa</taxon>
        <taxon>Chordata</taxon>
        <taxon>Craniata</taxon>
        <taxon>Vertebrata</taxon>
        <taxon>Euteleostomi</taxon>
        <taxon>Actinopterygii</taxon>
        <taxon>Neopterygii</taxon>
        <taxon>Teleostei</taxon>
        <taxon>Neoteleostei</taxon>
        <taxon>Acanthomorphata</taxon>
        <taxon>Ovalentaria</taxon>
        <taxon>Atherinomorphae</taxon>
        <taxon>Cyprinodontiformes</taxon>
        <taxon>Poeciliidae</taxon>
        <taxon>Poeciliinae</taxon>
        <taxon>Poeciliopsis</taxon>
    </lineage>
</organism>
<feature type="region of interest" description="Disordered" evidence="1">
    <location>
        <begin position="113"/>
        <end position="137"/>
    </location>
</feature>
<accession>A0A0S7EN79</accession>
<evidence type="ECO:0000313" key="2">
    <source>
        <dbReference type="EMBL" id="JAO06740.1"/>
    </source>
</evidence>
<gene>
    <name evidence="2" type="primary">PPUP7558</name>
</gene>
<feature type="compositionally biased region" description="Low complexity" evidence="1">
    <location>
        <begin position="8"/>
        <end position="37"/>
    </location>
</feature>
<dbReference type="AlphaFoldDB" id="A0A0S7EN79"/>
<evidence type="ECO:0000256" key="1">
    <source>
        <dbReference type="SAM" id="MobiDB-lite"/>
    </source>
</evidence>
<proteinExistence type="predicted"/>
<feature type="compositionally biased region" description="Basic residues" evidence="1">
    <location>
        <begin position="209"/>
        <end position="218"/>
    </location>
</feature>
<sequence>MKHLILGSSSDSESSDSADMSDGNTRRPSSPESISSSWLLPDSPVPEFMRILSSYFMDPTSYDRYPSPVSLSSDSEFVALPVECWTDNPRPLSPASLESEKKFCFDDELSSEVSPHTWGETSSVQPEQTKLATVSSSPIKSAKEYCPHLQQMTESTSKFWICKEETFHRSKADEDAGEYLSPKPSTAKDVKQKDTKTQQKSGEELQGKPTHHGVRHKA</sequence>
<feature type="compositionally biased region" description="Basic and acidic residues" evidence="1">
    <location>
        <begin position="186"/>
        <end position="206"/>
    </location>
</feature>
<name>A0A0S7EN79_9TELE</name>